<gene>
    <name evidence="2" type="ORF">SAMN05518683_10673</name>
</gene>
<dbReference type="EMBL" id="FOXD01000006">
    <property type="protein sequence ID" value="SFP51008.1"/>
    <property type="molecule type" value="Genomic_DNA"/>
</dbReference>
<evidence type="ECO:0008006" key="4">
    <source>
        <dbReference type="Google" id="ProtNLM"/>
    </source>
</evidence>
<dbReference type="Proteomes" id="UP000198892">
    <property type="component" value="Unassembled WGS sequence"/>
</dbReference>
<evidence type="ECO:0000313" key="3">
    <source>
        <dbReference type="Proteomes" id="UP000198892"/>
    </source>
</evidence>
<evidence type="ECO:0000256" key="1">
    <source>
        <dbReference type="SAM" id="MobiDB-lite"/>
    </source>
</evidence>
<dbReference type="OrthoDB" id="2376226at2"/>
<proteinExistence type="predicted"/>
<accession>A0A1I5QXK6</accession>
<name>A0A1I5QXK6_9BACI</name>
<dbReference type="STRING" id="1884432.SAMN05518683_10673"/>
<dbReference type="AlphaFoldDB" id="A0A1I5QXK6"/>
<evidence type="ECO:0000313" key="2">
    <source>
        <dbReference type="EMBL" id="SFP51008.1"/>
    </source>
</evidence>
<protein>
    <recommendedName>
        <fullName evidence="4">Cytosolic protein</fullName>
    </recommendedName>
</protein>
<feature type="region of interest" description="Disordered" evidence="1">
    <location>
        <begin position="1"/>
        <end position="57"/>
    </location>
</feature>
<feature type="region of interest" description="Disordered" evidence="1">
    <location>
        <begin position="69"/>
        <end position="93"/>
    </location>
</feature>
<keyword evidence="3" id="KW-1185">Reference proteome</keyword>
<organism evidence="2 3">
    <name type="scientific">Salibacterium halotolerans</name>
    <dbReference type="NCBI Taxonomy" id="1884432"/>
    <lineage>
        <taxon>Bacteria</taxon>
        <taxon>Bacillati</taxon>
        <taxon>Bacillota</taxon>
        <taxon>Bacilli</taxon>
        <taxon>Bacillales</taxon>
        <taxon>Bacillaceae</taxon>
    </lineage>
</organism>
<sequence length="93" mass="10941">MTNRYQKNRERHESAEYEDFSNVEDARDTVLPEIFPEGPYGSPIEKKPGKSTPWKKGQHAISAFTYENRDLHNDNPRHYPNSHPVHSYSQKKK</sequence>
<reference evidence="3" key="1">
    <citation type="submission" date="2016-10" db="EMBL/GenBank/DDBJ databases">
        <authorList>
            <person name="Varghese N."/>
            <person name="Submissions S."/>
        </authorList>
    </citation>
    <scope>NUCLEOTIDE SEQUENCE [LARGE SCALE GENOMIC DNA]</scope>
    <source>
        <strain evidence="3">S7</strain>
    </source>
</reference>
<dbReference type="RefSeq" id="WP_093336263.1">
    <property type="nucleotide sequence ID" value="NZ_FOXD01000006.1"/>
</dbReference>